<dbReference type="AlphaFoldDB" id="A0AAW1PMY9"/>
<dbReference type="GO" id="GO:0008757">
    <property type="term" value="F:S-adenosylmethionine-dependent methyltransferase activity"/>
    <property type="evidence" value="ECO:0007669"/>
    <property type="project" value="UniProtKB-ARBA"/>
</dbReference>
<evidence type="ECO:0000313" key="6">
    <source>
        <dbReference type="Proteomes" id="UP001465755"/>
    </source>
</evidence>
<evidence type="ECO:0000259" key="4">
    <source>
        <dbReference type="Pfam" id="PF08242"/>
    </source>
</evidence>
<reference evidence="5 6" key="1">
    <citation type="journal article" date="2024" name="Nat. Commun.">
        <title>Phylogenomics reveals the evolutionary origins of lichenization in chlorophyte algae.</title>
        <authorList>
            <person name="Puginier C."/>
            <person name="Libourel C."/>
            <person name="Otte J."/>
            <person name="Skaloud P."/>
            <person name="Haon M."/>
            <person name="Grisel S."/>
            <person name="Petersen M."/>
            <person name="Berrin J.G."/>
            <person name="Delaux P.M."/>
            <person name="Dal Grande F."/>
            <person name="Keller J."/>
        </authorList>
    </citation>
    <scope>NUCLEOTIDE SEQUENCE [LARGE SCALE GENOMIC DNA]</scope>
    <source>
        <strain evidence="5 6">SAG 2036</strain>
    </source>
</reference>
<comment type="caution">
    <text evidence="5">The sequence shown here is derived from an EMBL/GenBank/DDBJ whole genome shotgun (WGS) entry which is preliminary data.</text>
</comment>
<dbReference type="GO" id="GO:0008173">
    <property type="term" value="F:RNA methyltransferase activity"/>
    <property type="evidence" value="ECO:0007669"/>
    <property type="project" value="UniProtKB-ARBA"/>
</dbReference>
<dbReference type="Pfam" id="PF08242">
    <property type="entry name" value="Methyltransf_12"/>
    <property type="match status" value="1"/>
</dbReference>
<dbReference type="PANTHER" id="PTHR22809">
    <property type="entry name" value="METHYLTRANSFERASE-RELATED"/>
    <property type="match status" value="1"/>
</dbReference>
<evidence type="ECO:0000256" key="3">
    <source>
        <dbReference type="ARBA" id="ARBA00022679"/>
    </source>
</evidence>
<dbReference type="SUPFAM" id="SSF53335">
    <property type="entry name" value="S-adenosyl-L-methionine-dependent methyltransferases"/>
    <property type="match status" value="2"/>
</dbReference>
<feature type="domain" description="Methyltransferase type 12" evidence="4">
    <location>
        <begin position="65"/>
        <end position="164"/>
    </location>
</feature>
<evidence type="ECO:0000313" key="5">
    <source>
        <dbReference type="EMBL" id="KAK9814946.1"/>
    </source>
</evidence>
<protein>
    <recommendedName>
        <fullName evidence="4">Methyltransferase type 12 domain-containing protein</fullName>
    </recommendedName>
</protein>
<evidence type="ECO:0000256" key="2">
    <source>
        <dbReference type="ARBA" id="ARBA00022603"/>
    </source>
</evidence>
<dbReference type="InterPro" id="IPR026113">
    <property type="entry name" value="METTL2/6/8-like"/>
</dbReference>
<dbReference type="GO" id="GO:0032259">
    <property type="term" value="P:methylation"/>
    <property type="evidence" value="ECO:0007669"/>
    <property type="project" value="UniProtKB-KW"/>
</dbReference>
<dbReference type="Gene3D" id="3.40.50.150">
    <property type="entry name" value="Vaccinia Virus protein VP39"/>
    <property type="match status" value="2"/>
</dbReference>
<evidence type="ECO:0000256" key="1">
    <source>
        <dbReference type="ARBA" id="ARBA00009725"/>
    </source>
</evidence>
<dbReference type="InterPro" id="IPR013217">
    <property type="entry name" value="Methyltransf_12"/>
</dbReference>
<organism evidence="5 6">
    <name type="scientific">Symbiochloris irregularis</name>
    <dbReference type="NCBI Taxonomy" id="706552"/>
    <lineage>
        <taxon>Eukaryota</taxon>
        <taxon>Viridiplantae</taxon>
        <taxon>Chlorophyta</taxon>
        <taxon>core chlorophytes</taxon>
        <taxon>Trebouxiophyceae</taxon>
        <taxon>Trebouxiales</taxon>
        <taxon>Trebouxiaceae</taxon>
        <taxon>Symbiochloris</taxon>
    </lineage>
</organism>
<keyword evidence="3" id="KW-0808">Transferase</keyword>
<dbReference type="EMBL" id="JALJOQ010000001">
    <property type="protein sequence ID" value="KAK9814946.1"/>
    <property type="molecule type" value="Genomic_DNA"/>
</dbReference>
<keyword evidence="6" id="KW-1185">Reference proteome</keyword>
<dbReference type="PANTHER" id="PTHR22809:SF5">
    <property type="entry name" value="TRNA N(3)-METHYLCYTIDINE METHYLTRANSFERASE METTL6"/>
    <property type="match status" value="1"/>
</dbReference>
<dbReference type="CDD" id="cd02440">
    <property type="entry name" value="AdoMet_MTases"/>
    <property type="match status" value="1"/>
</dbReference>
<gene>
    <name evidence="5" type="ORF">WJX73_002785</name>
</gene>
<proteinExistence type="inferred from homology"/>
<name>A0AAW1PMY9_9CHLO</name>
<sequence length="327" mass="36161">MTQTADLLLLDTPETVDAAAADDYDRRAGHFWDKFYRNTQNRFFKDRNYLHRECPHLLKEGANILEVGCGVGNAVFPLLDYNPTAFVYACDFSPRAIQLVQADHRYGCGRAKAAVSDITAASPFEFVDQTQIDICTMIFVLSAIQPDRMRQVALNVASVLKPGAGRVYVRDYARGDLAQQRLSSTARQQKLAADFYLRMDGTRAYYFTEEALLQLFEDSGFCCESITTIERQASRAMAALILACPAVFTGATVLELGSGSSPLVTLAALRHCRSVVATDGNPAAVQLLLRNLCLNASRVVIERARVALLPWGDAKHLSKLLLMIRLV</sequence>
<keyword evidence="2" id="KW-0489">Methyltransferase</keyword>
<comment type="similarity">
    <text evidence="1">Belongs to the methyltransferase superfamily. METL family.</text>
</comment>
<accession>A0AAW1PMY9</accession>
<dbReference type="Proteomes" id="UP001465755">
    <property type="component" value="Unassembled WGS sequence"/>
</dbReference>
<dbReference type="InterPro" id="IPR029063">
    <property type="entry name" value="SAM-dependent_MTases_sf"/>
</dbReference>